<evidence type="ECO:0000259" key="4">
    <source>
        <dbReference type="SMART" id="SM00382"/>
    </source>
</evidence>
<evidence type="ECO:0000256" key="3">
    <source>
        <dbReference type="SAM" id="MobiDB-lite"/>
    </source>
</evidence>
<dbReference type="InterPro" id="IPR027417">
    <property type="entry name" value="P-loop_NTPase"/>
</dbReference>
<accession>A0A1Y1I9J8</accession>
<evidence type="ECO:0000259" key="5">
    <source>
        <dbReference type="SMART" id="SM00474"/>
    </source>
</evidence>
<name>A0A1Y1I9J8_KLENI</name>
<dbReference type="PANTHER" id="PTHR20953:SF3">
    <property type="entry name" value="P-LOOP CONTAINING NUCLEOSIDE TRIPHOSPHATE HYDROLASES SUPERFAMILY PROTEIN"/>
    <property type="match status" value="1"/>
</dbReference>
<keyword evidence="2" id="KW-0067">ATP-binding</keyword>
<dbReference type="OMA" id="HTECESE"/>
<organism evidence="6 7">
    <name type="scientific">Klebsormidium nitens</name>
    <name type="common">Green alga</name>
    <name type="synonym">Ulothrix nitens</name>
    <dbReference type="NCBI Taxonomy" id="105231"/>
    <lineage>
        <taxon>Eukaryota</taxon>
        <taxon>Viridiplantae</taxon>
        <taxon>Streptophyta</taxon>
        <taxon>Klebsormidiophyceae</taxon>
        <taxon>Klebsormidiales</taxon>
        <taxon>Klebsormidiaceae</taxon>
        <taxon>Klebsormidium</taxon>
    </lineage>
</organism>
<dbReference type="PANTHER" id="PTHR20953">
    <property type="entry name" value="KINASE-RELATED"/>
    <property type="match status" value="1"/>
</dbReference>
<reference evidence="6 7" key="1">
    <citation type="journal article" date="2014" name="Nat. Commun.">
        <title>Klebsormidium flaccidum genome reveals primary factors for plant terrestrial adaptation.</title>
        <authorList>
            <person name="Hori K."/>
            <person name="Maruyama F."/>
            <person name="Fujisawa T."/>
            <person name="Togashi T."/>
            <person name="Yamamoto N."/>
            <person name="Seo M."/>
            <person name="Sato S."/>
            <person name="Yamada T."/>
            <person name="Mori H."/>
            <person name="Tajima N."/>
            <person name="Moriyama T."/>
            <person name="Ikeuchi M."/>
            <person name="Watanabe M."/>
            <person name="Wada H."/>
            <person name="Kobayashi K."/>
            <person name="Saito M."/>
            <person name="Masuda T."/>
            <person name="Sasaki-Sekimoto Y."/>
            <person name="Mashiguchi K."/>
            <person name="Awai K."/>
            <person name="Shimojima M."/>
            <person name="Masuda S."/>
            <person name="Iwai M."/>
            <person name="Nobusawa T."/>
            <person name="Narise T."/>
            <person name="Kondo S."/>
            <person name="Saito H."/>
            <person name="Sato R."/>
            <person name="Murakawa M."/>
            <person name="Ihara Y."/>
            <person name="Oshima-Yamada Y."/>
            <person name="Ohtaka K."/>
            <person name="Satoh M."/>
            <person name="Sonobe K."/>
            <person name="Ishii M."/>
            <person name="Ohtani R."/>
            <person name="Kanamori-Sato M."/>
            <person name="Honoki R."/>
            <person name="Miyazaki D."/>
            <person name="Mochizuki H."/>
            <person name="Umetsu J."/>
            <person name="Higashi K."/>
            <person name="Shibata D."/>
            <person name="Kamiya Y."/>
            <person name="Sato N."/>
            <person name="Nakamura Y."/>
            <person name="Tabata S."/>
            <person name="Ida S."/>
            <person name="Kurokawa K."/>
            <person name="Ohta H."/>
        </authorList>
    </citation>
    <scope>NUCLEOTIDE SEQUENCE [LARGE SCALE GENOMIC DNA]</scope>
    <source>
        <strain evidence="6 7">NIES-2285</strain>
    </source>
</reference>
<gene>
    <name evidence="6" type="ORF">KFL_003670060</name>
</gene>
<dbReference type="STRING" id="105231.A0A1Y1I9J8"/>
<feature type="domain" description="AAA+ ATPase" evidence="4">
    <location>
        <begin position="585"/>
        <end position="716"/>
    </location>
</feature>
<dbReference type="SUPFAM" id="SSF52540">
    <property type="entry name" value="P-loop containing nucleoside triphosphate hydrolases"/>
    <property type="match status" value="1"/>
</dbReference>
<dbReference type="GO" id="GO:0005524">
    <property type="term" value="F:ATP binding"/>
    <property type="evidence" value="ECO:0007669"/>
    <property type="project" value="UniProtKB-KW"/>
</dbReference>
<dbReference type="InterPro" id="IPR036397">
    <property type="entry name" value="RNaseH_sf"/>
</dbReference>
<feature type="region of interest" description="Disordered" evidence="3">
    <location>
        <begin position="116"/>
        <end position="136"/>
    </location>
</feature>
<evidence type="ECO:0000313" key="6">
    <source>
        <dbReference type="EMBL" id="GAQ87645.1"/>
    </source>
</evidence>
<dbReference type="OrthoDB" id="26838at2759"/>
<dbReference type="InterPro" id="IPR012337">
    <property type="entry name" value="RNaseH-like_sf"/>
</dbReference>
<protein>
    <submittedName>
        <fullName evidence="6">Ribonuclease H-like domain containing protein</fullName>
    </submittedName>
</protein>
<dbReference type="SUPFAM" id="SSF53098">
    <property type="entry name" value="Ribonuclease H-like"/>
    <property type="match status" value="1"/>
</dbReference>
<evidence type="ECO:0000313" key="7">
    <source>
        <dbReference type="Proteomes" id="UP000054558"/>
    </source>
</evidence>
<dbReference type="GO" id="GO:0008408">
    <property type="term" value="F:3'-5' exonuclease activity"/>
    <property type="evidence" value="ECO:0007669"/>
    <property type="project" value="InterPro"/>
</dbReference>
<dbReference type="Gene3D" id="3.40.50.300">
    <property type="entry name" value="P-loop containing nucleotide triphosphate hydrolases"/>
    <property type="match status" value="1"/>
</dbReference>
<dbReference type="SMART" id="SM00382">
    <property type="entry name" value="AAA"/>
    <property type="match status" value="1"/>
</dbReference>
<dbReference type="InterPro" id="IPR003593">
    <property type="entry name" value="AAA+_ATPase"/>
</dbReference>
<keyword evidence="7" id="KW-1185">Reference proteome</keyword>
<dbReference type="SMART" id="SM00474">
    <property type="entry name" value="35EXOc"/>
    <property type="match status" value="1"/>
</dbReference>
<keyword evidence="1" id="KW-0547">Nucleotide-binding</keyword>
<dbReference type="InterPro" id="IPR002562">
    <property type="entry name" value="3'-5'_exonuclease_dom"/>
</dbReference>
<dbReference type="Pfam" id="PF19568">
    <property type="entry name" value="Spore_III_AA"/>
    <property type="match status" value="1"/>
</dbReference>
<dbReference type="InterPro" id="IPR045735">
    <property type="entry name" value="Spore_III_AA_AAA+_ATPase"/>
</dbReference>
<dbReference type="AlphaFoldDB" id="A0A1Y1I9J8"/>
<dbReference type="Pfam" id="PF01612">
    <property type="entry name" value="DNA_pol_A_exo1"/>
    <property type="match status" value="1"/>
</dbReference>
<evidence type="ECO:0000256" key="2">
    <source>
        <dbReference type="ARBA" id="ARBA00022840"/>
    </source>
</evidence>
<sequence length="800" mass="86134">MGHTVKGKLKKILALFPADFWIDAQDKVVLLNNQRSSGRPIVPLEQDVLRANPSRCPSNFLPTVTVQKKEGKASQAGAVLPAWVGIKLNRVASQSGASNSSASASTSQNWLIKPKAPTPVTANKVPTPMPANQTSETKRLGKLPVTTRQAPIHLTGPQAPFQVNETRAPVSSTRNDEAPVPATKDQASVSNTAVWVPQPLVAPESPSQVLVITDKEALGAAVQSIAQHSTIAIDCEGCNLSRTGRLCLVQVALPPPKHCVYLFDLVSMDSDTLEALKQSLGTILEDRSVTKVIHDCRQDSDALFHQLGIRLDGVFDTQASYVALVKVLKAQACSTSRFVPLPGLNQLLKEYTGKENSAKQDGKVLMERDPSIWEKRPLSFVLLQYAAQDVMGLFAVQDGILRDSSKLALAQLSLASAQYVGAFRNNGASGAPPSGKQRMAFNKTGRLVPVSELTSEDTAPEESNSTEEDLAELLALLPIDFTAELASGGHRLMEIVLDFGRRPVARFLDGSRAFLAPEVVSRAALNSAVQRLGAFGSDNRAGVPGTLHRISALRERDSGEVLGLTYRVGRAVLGSASMARDMLKTGGNILLLGPPMTGKTTIIRDLARLLSDDSWVVIVDTSNEIAGAGPVAHASVGNARRMQVKNLESQSATMIECVQNHAPEVIVIDEIGRKKEAEAARTIAQRGVRLIASAHGSLASLVSNPFLSELLGGVDLVTVGDSAANKLYNGRKNVQQRKRESIFQTIIELAPERLSEWAIFDDVETKVDKILKGEPFEAEIRVLDTQTGTIMVGREIRVHQ</sequence>
<dbReference type="GO" id="GO:0006139">
    <property type="term" value="P:nucleobase-containing compound metabolic process"/>
    <property type="evidence" value="ECO:0007669"/>
    <property type="project" value="InterPro"/>
</dbReference>
<evidence type="ECO:0000256" key="1">
    <source>
        <dbReference type="ARBA" id="ARBA00022741"/>
    </source>
</evidence>
<dbReference type="EMBL" id="DF237316">
    <property type="protein sequence ID" value="GAQ87645.1"/>
    <property type="molecule type" value="Genomic_DNA"/>
</dbReference>
<feature type="domain" description="3'-5' exonuclease" evidence="5">
    <location>
        <begin position="209"/>
        <end position="410"/>
    </location>
</feature>
<dbReference type="Proteomes" id="UP000054558">
    <property type="component" value="Unassembled WGS sequence"/>
</dbReference>
<dbReference type="GO" id="GO:0003676">
    <property type="term" value="F:nucleic acid binding"/>
    <property type="evidence" value="ECO:0007669"/>
    <property type="project" value="InterPro"/>
</dbReference>
<dbReference type="Gene3D" id="3.30.420.10">
    <property type="entry name" value="Ribonuclease H-like superfamily/Ribonuclease H"/>
    <property type="match status" value="1"/>
</dbReference>
<proteinExistence type="predicted"/>